<evidence type="ECO:0000256" key="6">
    <source>
        <dbReference type="ARBA" id="ARBA00022500"/>
    </source>
</evidence>
<evidence type="ECO:0000256" key="5">
    <source>
        <dbReference type="ARBA" id="ARBA00022475"/>
    </source>
</evidence>
<dbReference type="GO" id="GO:0050918">
    <property type="term" value="P:positive chemotaxis"/>
    <property type="evidence" value="ECO:0007669"/>
    <property type="project" value="TreeGrafter"/>
</dbReference>
<dbReference type="Pfam" id="PF01052">
    <property type="entry name" value="FliMN_C"/>
    <property type="match status" value="1"/>
</dbReference>
<dbReference type="GO" id="GO:0003774">
    <property type="term" value="F:cytoskeletal motor activity"/>
    <property type="evidence" value="ECO:0007669"/>
    <property type="project" value="InterPro"/>
</dbReference>
<dbReference type="PIRSF" id="PIRSF002888">
    <property type="entry name" value="FliM"/>
    <property type="match status" value="1"/>
</dbReference>
<dbReference type="Pfam" id="PF02154">
    <property type="entry name" value="FliM"/>
    <property type="match status" value="1"/>
</dbReference>
<evidence type="ECO:0000256" key="1">
    <source>
        <dbReference type="ARBA" id="ARBA00004117"/>
    </source>
</evidence>
<organism evidence="11 12">
    <name type="scientific">Lapillicoccus jejuensis</name>
    <dbReference type="NCBI Taxonomy" id="402171"/>
    <lineage>
        <taxon>Bacteria</taxon>
        <taxon>Bacillati</taxon>
        <taxon>Actinomycetota</taxon>
        <taxon>Actinomycetes</taxon>
        <taxon>Micrococcales</taxon>
        <taxon>Intrasporangiaceae</taxon>
        <taxon>Lapillicoccus</taxon>
    </lineage>
</organism>
<dbReference type="Gene3D" id="3.40.1550.10">
    <property type="entry name" value="CheC-like"/>
    <property type="match status" value="1"/>
</dbReference>
<keyword evidence="11" id="KW-0969">Cilium</keyword>
<dbReference type="PANTHER" id="PTHR30034:SF6">
    <property type="entry name" value="YOP PROTEINS TRANSLOCATION PROTEIN Q"/>
    <property type="match status" value="1"/>
</dbReference>
<name>A0A542E478_9MICO</name>
<comment type="similarity">
    <text evidence="3">Belongs to the FliM family.</text>
</comment>
<dbReference type="InterPro" id="IPR001543">
    <property type="entry name" value="FliN-like_C"/>
</dbReference>
<dbReference type="GO" id="GO:0071978">
    <property type="term" value="P:bacterial-type flagellum-dependent swarming motility"/>
    <property type="evidence" value="ECO:0007669"/>
    <property type="project" value="TreeGrafter"/>
</dbReference>
<dbReference type="AlphaFoldDB" id="A0A542E478"/>
<dbReference type="EMBL" id="VFMN01000001">
    <property type="protein sequence ID" value="TQJ10153.1"/>
    <property type="molecule type" value="Genomic_DNA"/>
</dbReference>
<comment type="subcellular location">
    <subcellularLocation>
        <location evidence="1">Bacterial flagellum basal body</location>
    </subcellularLocation>
    <subcellularLocation>
        <location evidence="2">Cell membrane</location>
        <topology evidence="2">Peripheral membrane protein</topology>
    </subcellularLocation>
</comment>
<dbReference type="InterPro" id="IPR036429">
    <property type="entry name" value="SpoA-like_sf"/>
</dbReference>
<keyword evidence="12" id="KW-1185">Reference proteome</keyword>
<keyword evidence="11" id="KW-0282">Flagellum</keyword>
<dbReference type="Proteomes" id="UP000317893">
    <property type="component" value="Unassembled WGS sequence"/>
</dbReference>
<keyword evidence="8" id="KW-0472">Membrane</keyword>
<dbReference type="GO" id="GO:0009425">
    <property type="term" value="C:bacterial-type flagellum basal body"/>
    <property type="evidence" value="ECO:0007669"/>
    <property type="project" value="UniProtKB-SubCell"/>
</dbReference>
<reference evidence="11 12" key="1">
    <citation type="submission" date="2019-06" db="EMBL/GenBank/DDBJ databases">
        <title>Sequencing the genomes of 1000 actinobacteria strains.</title>
        <authorList>
            <person name="Klenk H.-P."/>
        </authorList>
    </citation>
    <scope>NUCLEOTIDE SEQUENCE [LARGE SCALE GENOMIC DNA]</scope>
    <source>
        <strain evidence="11 12">DSM 18607</strain>
    </source>
</reference>
<keyword evidence="9" id="KW-0975">Bacterial flagellum</keyword>
<dbReference type="InterPro" id="IPR001689">
    <property type="entry name" value="Flag_FliM"/>
</dbReference>
<evidence type="ECO:0000256" key="7">
    <source>
        <dbReference type="ARBA" id="ARBA00022779"/>
    </source>
</evidence>
<dbReference type="SUPFAM" id="SSF101801">
    <property type="entry name" value="Surface presentation of antigens (SPOA)"/>
    <property type="match status" value="1"/>
</dbReference>
<feature type="domain" description="Flagellar motor switch protein FliN-like C-terminal" evidence="10">
    <location>
        <begin position="218"/>
        <end position="284"/>
    </location>
</feature>
<evidence type="ECO:0000259" key="10">
    <source>
        <dbReference type="Pfam" id="PF01052"/>
    </source>
</evidence>
<dbReference type="Gene3D" id="2.30.330.10">
    <property type="entry name" value="SpoA-like"/>
    <property type="match status" value="1"/>
</dbReference>
<protein>
    <recommendedName>
        <fullName evidence="4">Flagellar motor switch protein FliM</fullName>
    </recommendedName>
</protein>
<sequence length="291" mass="31221">MPYDFRRPIQLSREQSRLLQLGFDELARQSTTLFTSALRSVCSVTLVSVDQRSYAEYIASLDPLTYLTMFTAEPIPGRCMLDLPIGAAMSCVDHLLGGPGSGDQPQRPLTDIEAGVTGAFVGRLLGELRYCLDGILTEDPVIVGTEDSPQFAQVAGASDTMLVATFDLHLDDTSHRVTLTMPFSGLVPHLARAVAPAPLSERERSQRARSADLMSRTFHDVPVEVAVRLRPTRVAPETFVGLAVGDVIRLAHPAAAPLDVCADGAAFAHATAGSRGPRLAALIVGTSEENR</sequence>
<evidence type="ECO:0000313" key="11">
    <source>
        <dbReference type="EMBL" id="TQJ10153.1"/>
    </source>
</evidence>
<dbReference type="GO" id="GO:0005886">
    <property type="term" value="C:plasma membrane"/>
    <property type="evidence" value="ECO:0007669"/>
    <property type="project" value="UniProtKB-SubCell"/>
</dbReference>
<evidence type="ECO:0000256" key="2">
    <source>
        <dbReference type="ARBA" id="ARBA00004202"/>
    </source>
</evidence>
<evidence type="ECO:0000256" key="3">
    <source>
        <dbReference type="ARBA" id="ARBA00011049"/>
    </source>
</evidence>
<keyword evidence="6" id="KW-0145">Chemotaxis</keyword>
<dbReference type="SUPFAM" id="SSF103039">
    <property type="entry name" value="CheC-like"/>
    <property type="match status" value="1"/>
</dbReference>
<dbReference type="RefSeq" id="WP_211356069.1">
    <property type="nucleotide sequence ID" value="NZ_BAAAPR010000022.1"/>
</dbReference>
<accession>A0A542E478</accession>
<keyword evidence="11" id="KW-0966">Cell projection</keyword>
<dbReference type="InterPro" id="IPR028976">
    <property type="entry name" value="CheC-like_sf"/>
</dbReference>
<dbReference type="CDD" id="cd17908">
    <property type="entry name" value="FliM"/>
    <property type="match status" value="1"/>
</dbReference>
<evidence type="ECO:0000256" key="8">
    <source>
        <dbReference type="ARBA" id="ARBA00023136"/>
    </source>
</evidence>
<keyword evidence="5" id="KW-1003">Cell membrane</keyword>
<dbReference type="PANTHER" id="PTHR30034">
    <property type="entry name" value="FLAGELLAR MOTOR SWITCH PROTEIN FLIM"/>
    <property type="match status" value="1"/>
</dbReference>
<evidence type="ECO:0000256" key="4">
    <source>
        <dbReference type="ARBA" id="ARBA00021898"/>
    </source>
</evidence>
<evidence type="ECO:0000256" key="9">
    <source>
        <dbReference type="ARBA" id="ARBA00023143"/>
    </source>
</evidence>
<keyword evidence="7" id="KW-0283">Flagellar rotation</keyword>
<proteinExistence type="inferred from homology"/>
<comment type="caution">
    <text evidence="11">The sequence shown here is derived from an EMBL/GenBank/DDBJ whole genome shotgun (WGS) entry which is preliminary data.</text>
</comment>
<gene>
    <name evidence="11" type="ORF">FB458_3272</name>
</gene>
<evidence type="ECO:0000313" key="12">
    <source>
        <dbReference type="Proteomes" id="UP000317893"/>
    </source>
</evidence>